<accession>A0AA36MHL6</accession>
<evidence type="ECO:0000313" key="1">
    <source>
        <dbReference type="EMBL" id="CAJ1371776.1"/>
    </source>
</evidence>
<dbReference type="Proteomes" id="UP001178507">
    <property type="component" value="Unassembled WGS sequence"/>
</dbReference>
<dbReference type="InterPro" id="IPR016024">
    <property type="entry name" value="ARM-type_fold"/>
</dbReference>
<reference evidence="1" key="1">
    <citation type="submission" date="2023-08" db="EMBL/GenBank/DDBJ databases">
        <authorList>
            <person name="Chen Y."/>
            <person name="Shah S."/>
            <person name="Dougan E. K."/>
            <person name="Thang M."/>
            <person name="Chan C."/>
        </authorList>
    </citation>
    <scope>NUCLEOTIDE SEQUENCE</scope>
</reference>
<keyword evidence="2" id="KW-1185">Reference proteome</keyword>
<dbReference type="EMBL" id="CAUJNA010000097">
    <property type="protein sequence ID" value="CAJ1371776.1"/>
    <property type="molecule type" value="Genomic_DNA"/>
</dbReference>
<name>A0AA36MHL6_9DINO</name>
<dbReference type="AlphaFoldDB" id="A0AA36MHL6"/>
<gene>
    <name evidence="1" type="ORF">EVOR1521_LOCUS2016</name>
</gene>
<sequence length="713" mass="76537">MAALPDDGVLDLFRALDGLHKAYWRSSHEPVASRAVTKLRQALAEVVGLAVLNVVQEMKSGLADPRVQAVGVTFLRAVSEQNGTAKEIIQRAGVVEVLVQSMNKHAGTEHLLADALSVLDELHGLPALLQALVHLRHSAAATRAALQTFRTSARARWHEVEAASAAEMVRCILLSLQAHPQDLQVLLIGVQVLGDLAGDLPQARVAFFNLGGWEWLLRGPLDLDHLEMQQEAIRTLAQLCRGGAGESYAVPVGQALERSLQKTQNDGKVLYWGLWAVQQLHGVGSLLATLRKTQRVEVVRSTLRSLSDITWGQGDGAGVEVVVQVVEGLIDTMRSCQEHSEVLNDAAFALSKAAAFAGENEAVPQLKEAAVLSASVLLELLQAKISDVFIVRTVLDALGELLQISASALKARICEGLFAGSPDSPGSVLGAGLLSKVSMEHESVSGIQAGVMWVAGLAHGLPAIVREMSLRQTSFNAQISALRAIAAIYQQGELATSSACMSAVLGSMSTFPENLVLWKNACYTLTSMVEHGVDPHIPKEQLLSCLQAGAKALTQAQSQEHAGYYKSEGSYLREESIKLIAAVCIASPDLSCLLRPQGEALGQAMEMAVSRLENRADQTAEEVEILTYHLMALVYVVGPEFICRCLQQWGSNATLARASAQVVTELMRRKAPVGEDVLRGPVSTELAKAAEAHKDDADVQSRVQLALGFMYKS</sequence>
<organism evidence="1 2">
    <name type="scientific">Effrenium voratum</name>
    <dbReference type="NCBI Taxonomy" id="2562239"/>
    <lineage>
        <taxon>Eukaryota</taxon>
        <taxon>Sar</taxon>
        <taxon>Alveolata</taxon>
        <taxon>Dinophyceae</taxon>
        <taxon>Suessiales</taxon>
        <taxon>Symbiodiniaceae</taxon>
        <taxon>Effrenium</taxon>
    </lineage>
</organism>
<proteinExistence type="predicted"/>
<evidence type="ECO:0000313" key="2">
    <source>
        <dbReference type="Proteomes" id="UP001178507"/>
    </source>
</evidence>
<comment type="caution">
    <text evidence="1">The sequence shown here is derived from an EMBL/GenBank/DDBJ whole genome shotgun (WGS) entry which is preliminary data.</text>
</comment>
<dbReference type="InterPro" id="IPR011989">
    <property type="entry name" value="ARM-like"/>
</dbReference>
<dbReference type="Gene3D" id="1.25.10.10">
    <property type="entry name" value="Leucine-rich Repeat Variant"/>
    <property type="match status" value="2"/>
</dbReference>
<protein>
    <submittedName>
        <fullName evidence="1">Uncharacterized protein</fullName>
    </submittedName>
</protein>
<dbReference type="SUPFAM" id="SSF48371">
    <property type="entry name" value="ARM repeat"/>
    <property type="match status" value="1"/>
</dbReference>